<dbReference type="InterPro" id="IPR021994">
    <property type="entry name" value="DUF3592"/>
</dbReference>
<feature type="domain" description="DUF3592" evidence="2">
    <location>
        <begin position="39"/>
        <end position="109"/>
    </location>
</feature>
<dbReference type="EMBL" id="BMJI01000013">
    <property type="protein sequence ID" value="GGC93903.1"/>
    <property type="molecule type" value="Genomic_DNA"/>
</dbReference>
<feature type="transmembrane region" description="Helical" evidence="1">
    <location>
        <begin position="115"/>
        <end position="140"/>
    </location>
</feature>
<keyword evidence="1" id="KW-0812">Transmembrane</keyword>
<evidence type="ECO:0000256" key="1">
    <source>
        <dbReference type="SAM" id="Phobius"/>
    </source>
</evidence>
<protein>
    <recommendedName>
        <fullName evidence="2">DUF3592 domain-containing protein</fullName>
    </recommendedName>
</protein>
<organism evidence="3 4">
    <name type="scientific">Tersicoccus solisilvae</name>
    <dbReference type="NCBI Taxonomy" id="1882339"/>
    <lineage>
        <taxon>Bacteria</taxon>
        <taxon>Bacillati</taxon>
        <taxon>Actinomycetota</taxon>
        <taxon>Actinomycetes</taxon>
        <taxon>Micrococcales</taxon>
        <taxon>Micrococcaceae</taxon>
        <taxon>Tersicoccus</taxon>
    </lineage>
</organism>
<reference evidence="4" key="1">
    <citation type="journal article" date="2019" name="Int. J. Syst. Evol. Microbiol.">
        <title>The Global Catalogue of Microorganisms (GCM) 10K type strain sequencing project: providing services to taxonomists for standard genome sequencing and annotation.</title>
        <authorList>
            <consortium name="The Broad Institute Genomics Platform"/>
            <consortium name="The Broad Institute Genome Sequencing Center for Infectious Disease"/>
            <person name="Wu L."/>
            <person name="Ma J."/>
        </authorList>
    </citation>
    <scope>NUCLEOTIDE SEQUENCE [LARGE SCALE GENOMIC DNA]</scope>
    <source>
        <strain evidence="4">CGMCC 1.15480</strain>
    </source>
</reference>
<dbReference type="RefSeq" id="WP_188668379.1">
    <property type="nucleotide sequence ID" value="NZ_BMJI01000013.1"/>
</dbReference>
<dbReference type="Pfam" id="PF12158">
    <property type="entry name" value="DUF3592"/>
    <property type="match status" value="1"/>
</dbReference>
<sequence>MIVVLAAVLLVLVGGSSVVLGLRVRRRCARRLREWTAVEATVVGRSPGAGADVSQEGLVAQYRWHDGRVRTVRSAVSRTSVPWRSHQGETITVHVDPADPDEAAIVVGPWGEQRAVGLTVAIGIVFVVVGLVVGVVALSLR</sequence>
<proteinExistence type="predicted"/>
<keyword evidence="1" id="KW-0472">Membrane</keyword>
<name>A0ABQ1PAG1_9MICC</name>
<dbReference type="Proteomes" id="UP000597761">
    <property type="component" value="Unassembled WGS sequence"/>
</dbReference>
<accession>A0ABQ1PAG1</accession>
<evidence type="ECO:0000313" key="4">
    <source>
        <dbReference type="Proteomes" id="UP000597761"/>
    </source>
</evidence>
<comment type="caution">
    <text evidence="3">The sequence shown here is derived from an EMBL/GenBank/DDBJ whole genome shotgun (WGS) entry which is preliminary data.</text>
</comment>
<gene>
    <name evidence="3" type="ORF">GCM10011512_21170</name>
</gene>
<evidence type="ECO:0000259" key="2">
    <source>
        <dbReference type="Pfam" id="PF12158"/>
    </source>
</evidence>
<keyword evidence="4" id="KW-1185">Reference proteome</keyword>
<keyword evidence="1" id="KW-1133">Transmembrane helix</keyword>
<evidence type="ECO:0000313" key="3">
    <source>
        <dbReference type="EMBL" id="GGC93903.1"/>
    </source>
</evidence>